<comment type="function">
    <text evidence="11">Peptidoglycan polymerase that catalyzes glycan chain elongation from lipid-linked precursors.</text>
</comment>
<evidence type="ECO:0000313" key="13">
    <source>
        <dbReference type="EMBL" id="RCX02195.1"/>
    </source>
</evidence>
<evidence type="ECO:0000256" key="6">
    <source>
        <dbReference type="ARBA" id="ARBA00022960"/>
    </source>
</evidence>
<comment type="subcellular location">
    <subcellularLocation>
        <location evidence="11">Cell inner membrane</location>
        <topology evidence="11">Single-pass membrane protein</topology>
    </subcellularLocation>
</comment>
<dbReference type="PANTHER" id="PTHR30400">
    <property type="entry name" value="MONOFUNCTIONAL BIOSYNTHETIC PEPTIDOGLYCAN TRANSGLYCOSYLASE"/>
    <property type="match status" value="1"/>
</dbReference>
<keyword evidence="4 11" id="KW-0808">Transferase</keyword>
<sequence length="225" mass="25701">MAKRKQGIFKKTWTILWRALLLLILVLLVFRFIPPPTTAFMLQSPYPATQDWISIDKLPPYMPLAVVASEDQRFPNHFGVDFTAISKALDQYDDGQGLRGASTITQQTAKNLFLWSGRSFIRKGLEAGFAIGLETLWGKKRILEVYLNIAEFGQGIYGVEAASQHYFGRSASKLTMNQAARLAIMLPSPRTRNPNELTYYLRQRVDWVEQQMQQLGLDYLKPILE</sequence>
<dbReference type="InterPro" id="IPR023346">
    <property type="entry name" value="Lysozyme-like_dom_sf"/>
</dbReference>
<keyword evidence="10 11" id="KW-0961">Cell wall biogenesis/degradation</keyword>
<evidence type="ECO:0000256" key="2">
    <source>
        <dbReference type="ARBA" id="ARBA00022519"/>
    </source>
</evidence>
<dbReference type="Proteomes" id="UP000253506">
    <property type="component" value="Unassembled WGS sequence"/>
</dbReference>
<dbReference type="OrthoDB" id="9766909at2"/>
<dbReference type="GO" id="GO:0009274">
    <property type="term" value="C:peptidoglycan-based cell wall"/>
    <property type="evidence" value="ECO:0007669"/>
    <property type="project" value="InterPro"/>
</dbReference>
<keyword evidence="1 11" id="KW-1003">Cell membrane</keyword>
<feature type="domain" description="Glycosyl transferase family 51" evidence="12">
    <location>
        <begin position="47"/>
        <end position="213"/>
    </location>
</feature>
<name>A0A368ZZ15_9GAMM</name>
<dbReference type="GO" id="GO:0071555">
    <property type="term" value="P:cell wall organization"/>
    <property type="evidence" value="ECO:0007669"/>
    <property type="project" value="UniProtKB-KW"/>
</dbReference>
<dbReference type="AlphaFoldDB" id="A0A368ZZ15"/>
<keyword evidence="8 11" id="KW-1133">Transmembrane helix</keyword>
<evidence type="ECO:0000256" key="10">
    <source>
        <dbReference type="ARBA" id="ARBA00023316"/>
    </source>
</evidence>
<keyword evidence="3 11" id="KW-0328">Glycosyltransferase</keyword>
<proteinExistence type="inferred from homology"/>
<evidence type="ECO:0000256" key="8">
    <source>
        <dbReference type="ARBA" id="ARBA00022989"/>
    </source>
</evidence>
<comment type="pathway">
    <text evidence="11">Cell wall biogenesis; peptidoglycan biosynthesis.</text>
</comment>
<dbReference type="SUPFAM" id="SSF53955">
    <property type="entry name" value="Lysozyme-like"/>
    <property type="match status" value="1"/>
</dbReference>
<evidence type="ECO:0000256" key="5">
    <source>
        <dbReference type="ARBA" id="ARBA00022692"/>
    </source>
</evidence>
<protein>
    <recommendedName>
        <fullName evidence="11">Biosynthetic peptidoglycan transglycosylase</fullName>
        <ecNumber evidence="11">2.4.99.28</ecNumber>
    </recommendedName>
    <alternativeName>
        <fullName evidence="11">Glycan polymerase</fullName>
    </alternativeName>
    <alternativeName>
        <fullName evidence="11">Peptidoglycan glycosyltransferase MtgA</fullName>
        <shortName evidence="11">PGT</shortName>
    </alternativeName>
</protein>
<evidence type="ECO:0000256" key="9">
    <source>
        <dbReference type="ARBA" id="ARBA00023136"/>
    </source>
</evidence>
<evidence type="ECO:0000256" key="1">
    <source>
        <dbReference type="ARBA" id="ARBA00022475"/>
    </source>
</evidence>
<dbReference type="GO" id="GO:0008955">
    <property type="term" value="F:peptidoglycan glycosyltransferase activity"/>
    <property type="evidence" value="ECO:0007669"/>
    <property type="project" value="UniProtKB-UniRule"/>
</dbReference>
<dbReference type="GO" id="GO:0005886">
    <property type="term" value="C:plasma membrane"/>
    <property type="evidence" value="ECO:0007669"/>
    <property type="project" value="UniProtKB-SubCell"/>
</dbReference>
<evidence type="ECO:0000256" key="11">
    <source>
        <dbReference type="HAMAP-Rule" id="MF_00766"/>
    </source>
</evidence>
<dbReference type="InterPro" id="IPR011812">
    <property type="entry name" value="Pep_trsgly"/>
</dbReference>
<keyword evidence="6 11" id="KW-0133">Cell shape</keyword>
<dbReference type="HAMAP" id="MF_00766">
    <property type="entry name" value="PGT_MtgA"/>
    <property type="match status" value="1"/>
</dbReference>
<dbReference type="EC" id="2.4.99.28" evidence="11"/>
<dbReference type="GO" id="GO:0009252">
    <property type="term" value="P:peptidoglycan biosynthetic process"/>
    <property type="evidence" value="ECO:0007669"/>
    <property type="project" value="UniProtKB-UniRule"/>
</dbReference>
<accession>A0A368ZZ15</accession>
<evidence type="ECO:0000256" key="4">
    <source>
        <dbReference type="ARBA" id="ARBA00022679"/>
    </source>
</evidence>
<evidence type="ECO:0000313" key="14">
    <source>
        <dbReference type="Proteomes" id="UP000253506"/>
    </source>
</evidence>
<dbReference type="EMBL" id="QPJQ01000015">
    <property type="protein sequence ID" value="RCX02195.1"/>
    <property type="molecule type" value="Genomic_DNA"/>
</dbReference>
<dbReference type="RefSeq" id="WP_114412067.1">
    <property type="nucleotide sequence ID" value="NZ_QPJQ01000015.1"/>
</dbReference>
<keyword evidence="2 11" id="KW-0997">Cell inner membrane</keyword>
<keyword evidence="5 11" id="KW-0812">Transmembrane</keyword>
<organism evidence="13 14">
    <name type="scientific">Marinomonas foliarum</name>
    <dbReference type="NCBI Taxonomy" id="491950"/>
    <lineage>
        <taxon>Bacteria</taxon>
        <taxon>Pseudomonadati</taxon>
        <taxon>Pseudomonadota</taxon>
        <taxon>Gammaproteobacteria</taxon>
        <taxon>Oceanospirillales</taxon>
        <taxon>Oceanospirillaceae</taxon>
        <taxon>Marinomonas</taxon>
    </lineage>
</organism>
<dbReference type="Pfam" id="PF00912">
    <property type="entry name" value="Transgly"/>
    <property type="match status" value="1"/>
</dbReference>
<keyword evidence="9 11" id="KW-0472">Membrane</keyword>
<comment type="catalytic activity">
    <reaction evidence="11">
        <text>[GlcNAc-(1-&gt;4)-Mur2Ac(oyl-L-Ala-gamma-D-Glu-L-Lys-D-Ala-D-Ala)](n)-di-trans,octa-cis-undecaprenyl diphosphate + beta-D-GlcNAc-(1-&gt;4)-Mur2Ac(oyl-L-Ala-gamma-D-Glu-L-Lys-D-Ala-D-Ala)-di-trans,octa-cis-undecaprenyl diphosphate = [GlcNAc-(1-&gt;4)-Mur2Ac(oyl-L-Ala-gamma-D-Glu-L-Lys-D-Ala-D-Ala)](n+1)-di-trans,octa-cis-undecaprenyl diphosphate + di-trans,octa-cis-undecaprenyl diphosphate + H(+)</text>
        <dbReference type="Rhea" id="RHEA:23708"/>
        <dbReference type="Rhea" id="RHEA-COMP:9602"/>
        <dbReference type="Rhea" id="RHEA-COMP:9603"/>
        <dbReference type="ChEBI" id="CHEBI:15378"/>
        <dbReference type="ChEBI" id="CHEBI:58405"/>
        <dbReference type="ChEBI" id="CHEBI:60033"/>
        <dbReference type="ChEBI" id="CHEBI:78435"/>
        <dbReference type="EC" id="2.4.99.28"/>
    </reaction>
</comment>
<dbReference type="PANTHER" id="PTHR30400:SF0">
    <property type="entry name" value="BIOSYNTHETIC PEPTIDOGLYCAN TRANSGLYCOSYLASE"/>
    <property type="match status" value="1"/>
</dbReference>
<evidence type="ECO:0000256" key="3">
    <source>
        <dbReference type="ARBA" id="ARBA00022676"/>
    </source>
</evidence>
<evidence type="ECO:0000256" key="7">
    <source>
        <dbReference type="ARBA" id="ARBA00022984"/>
    </source>
</evidence>
<gene>
    <name evidence="11" type="primary">mtgA</name>
    <name evidence="13" type="ORF">DFP77_11528</name>
</gene>
<comment type="similarity">
    <text evidence="11">Belongs to the glycosyltransferase 51 family.</text>
</comment>
<comment type="caution">
    <text evidence="13">The sequence shown here is derived from an EMBL/GenBank/DDBJ whole genome shotgun (WGS) entry which is preliminary data.</text>
</comment>
<dbReference type="InterPro" id="IPR001264">
    <property type="entry name" value="Glyco_trans_51"/>
</dbReference>
<reference evidence="13 14" key="1">
    <citation type="submission" date="2018-07" db="EMBL/GenBank/DDBJ databases">
        <title>Genomic Encyclopedia of Type Strains, Phase III (KMG-III): the genomes of soil and plant-associated and newly described type strains.</title>
        <authorList>
            <person name="Whitman W."/>
        </authorList>
    </citation>
    <scope>NUCLEOTIDE SEQUENCE [LARGE SCALE GENOMIC DNA]</scope>
    <source>
        <strain evidence="13 14">CECT 7731</strain>
    </source>
</reference>
<dbReference type="GO" id="GO:0008360">
    <property type="term" value="P:regulation of cell shape"/>
    <property type="evidence" value="ECO:0007669"/>
    <property type="project" value="UniProtKB-KW"/>
</dbReference>
<dbReference type="GO" id="GO:0016763">
    <property type="term" value="F:pentosyltransferase activity"/>
    <property type="evidence" value="ECO:0007669"/>
    <property type="project" value="InterPro"/>
</dbReference>
<evidence type="ECO:0000259" key="12">
    <source>
        <dbReference type="Pfam" id="PF00912"/>
    </source>
</evidence>
<dbReference type="UniPathway" id="UPA00219"/>
<dbReference type="InterPro" id="IPR036950">
    <property type="entry name" value="PBP_transglycosylase"/>
</dbReference>
<dbReference type="Gene3D" id="1.10.3810.10">
    <property type="entry name" value="Biosynthetic peptidoglycan transglycosylase-like"/>
    <property type="match status" value="1"/>
</dbReference>
<dbReference type="NCBIfam" id="TIGR02070">
    <property type="entry name" value="mono_pep_trsgly"/>
    <property type="match status" value="1"/>
</dbReference>
<keyword evidence="7 11" id="KW-0573">Peptidoglycan synthesis</keyword>